<proteinExistence type="predicted"/>
<dbReference type="GO" id="GO:0016829">
    <property type="term" value="F:lyase activity"/>
    <property type="evidence" value="ECO:0007669"/>
    <property type="project" value="UniProtKB-KW"/>
</dbReference>
<evidence type="ECO:0000313" key="1">
    <source>
        <dbReference type="EMBL" id="RIJ32410.1"/>
    </source>
</evidence>
<gene>
    <name evidence="1" type="ORF">D1223_00675</name>
</gene>
<dbReference type="Gene3D" id="1.10.10.1710">
    <property type="entry name" value="Deoxyribodipyrimidine photolyase-related"/>
    <property type="match status" value="1"/>
</dbReference>
<dbReference type="InterPro" id="IPR014729">
    <property type="entry name" value="Rossmann-like_a/b/a_fold"/>
</dbReference>
<dbReference type="Gene3D" id="1.25.40.80">
    <property type="match status" value="1"/>
</dbReference>
<reference evidence="1 2" key="1">
    <citation type="submission" date="2018-08" db="EMBL/GenBank/DDBJ databases">
        <title>Henriciella mobilis sp. nov., isolated from seawater.</title>
        <authorList>
            <person name="Cheng H."/>
            <person name="Wu Y.-H."/>
            <person name="Xu X.-W."/>
            <person name="Guo L.-L."/>
        </authorList>
    </citation>
    <scope>NUCLEOTIDE SEQUENCE [LARGE SCALE GENOMIC DNA]</scope>
    <source>
        <strain evidence="1 2">JN25</strain>
    </source>
</reference>
<keyword evidence="1" id="KW-0456">Lyase</keyword>
<dbReference type="Gene3D" id="3.40.50.620">
    <property type="entry name" value="HUPs"/>
    <property type="match status" value="1"/>
</dbReference>
<keyword evidence="2" id="KW-1185">Reference proteome</keyword>
<evidence type="ECO:0000313" key="2">
    <source>
        <dbReference type="Proteomes" id="UP000266385"/>
    </source>
</evidence>
<dbReference type="Gene3D" id="1.10.579.10">
    <property type="entry name" value="DNA Cyclobutane Dipyrimidine Photolyase, subunit A, domain 3"/>
    <property type="match status" value="1"/>
</dbReference>
<dbReference type="InterPro" id="IPR036134">
    <property type="entry name" value="Crypto/Photolyase_FAD-like_sf"/>
</dbReference>
<dbReference type="Pfam" id="PF04244">
    <property type="entry name" value="DPRP"/>
    <property type="match status" value="1"/>
</dbReference>
<dbReference type="OrthoDB" id="5288100at2"/>
<accession>A0A399RL15</accession>
<sequence length="497" mass="57793">MTKALLIFPHHLFDHHPGLDRRPDRIVLIEDSLFFGDRQYQLQFHKQKLWLHRASMARYMNRLDTLKPPAELVGYKAGESVLKPTIKRLAKEGVTEIIACDPTDFILEKRLKSHCEAENIDLTLLNTPLFLNTPGENRAWREDHKSWFQAEFYKAQRRKLGVLMDGDKPAGGQWSFDEDNRRKVPKSLQGEVPRLRWLTPDDIEEEARRSVLEDFPDNPGSLDQLYWPTSHEAAESWLGAFLNERFERFGPYEDAILEGESLLWHSAITPMLNIGLLTPKLVLDAAISFIENKNIPMNSAEGFIRQVIGWREFMRATYEDLGVPMRTTNHWGHSRALPRSFWTGETGIPPIDDTIKRVLKTGYCHHIERLMVLGGFMFICETDPDDIYRWFMEMFADSYDWVMVPNAYAMSQNADGGRITTKPYFSGSSYVRKMSNWGTGDWCDVWDGLYWRWIWKNRAPLSGNPRWAMMVSMAEKMDAAKRDKHLENAANFLRGFH</sequence>
<name>A0A399RL15_9PROT</name>
<dbReference type="InterPro" id="IPR007357">
    <property type="entry name" value="PhrB-like"/>
</dbReference>
<dbReference type="PANTHER" id="PTHR38657:SF1">
    <property type="entry name" value="SLR1343 PROTEIN"/>
    <property type="match status" value="1"/>
</dbReference>
<organism evidence="1 2">
    <name type="scientific">Henriciella mobilis</name>
    <dbReference type="NCBI Taxonomy" id="2305467"/>
    <lineage>
        <taxon>Bacteria</taxon>
        <taxon>Pseudomonadati</taxon>
        <taxon>Pseudomonadota</taxon>
        <taxon>Alphaproteobacteria</taxon>
        <taxon>Hyphomonadales</taxon>
        <taxon>Hyphomonadaceae</taxon>
        <taxon>Henriciella</taxon>
    </lineage>
</organism>
<protein>
    <submittedName>
        <fullName evidence="1">Cryptochrome/photolyase family protein</fullName>
    </submittedName>
</protein>
<dbReference type="EMBL" id="QWFX01000005">
    <property type="protein sequence ID" value="RIJ32410.1"/>
    <property type="molecule type" value="Genomic_DNA"/>
</dbReference>
<dbReference type="RefSeq" id="WP_119374491.1">
    <property type="nucleotide sequence ID" value="NZ_QWFX01000005.1"/>
</dbReference>
<dbReference type="AlphaFoldDB" id="A0A399RL15"/>
<comment type="caution">
    <text evidence="1">The sequence shown here is derived from an EMBL/GenBank/DDBJ whole genome shotgun (WGS) entry which is preliminary data.</text>
</comment>
<dbReference type="InterPro" id="IPR052551">
    <property type="entry name" value="UV-DNA_repair_photolyase"/>
</dbReference>
<dbReference type="PANTHER" id="PTHR38657">
    <property type="entry name" value="SLR1343 PROTEIN"/>
    <property type="match status" value="1"/>
</dbReference>
<dbReference type="SUPFAM" id="SSF48173">
    <property type="entry name" value="Cryptochrome/photolyase FAD-binding domain"/>
    <property type="match status" value="1"/>
</dbReference>
<dbReference type="Proteomes" id="UP000266385">
    <property type="component" value="Unassembled WGS sequence"/>
</dbReference>